<dbReference type="RefSeq" id="WP_014855173.1">
    <property type="nucleotide sequence ID" value="NC_018178.1"/>
</dbReference>
<dbReference type="EMBL" id="CP003557">
    <property type="protein sequence ID" value="AFN73736.1"/>
    <property type="molecule type" value="Genomic_DNA"/>
</dbReference>
<feature type="chain" id="PRO_5003707392" description="Lipoprotein" evidence="1">
    <location>
        <begin position="25"/>
        <end position="159"/>
    </location>
</feature>
<dbReference type="KEGG" id="mro:MROS_0493"/>
<reference evidence="2 3" key="1">
    <citation type="journal article" date="2013" name="PLoS ONE">
        <title>Genomic analysis of Melioribacter roseus, facultatively anaerobic organotrophic bacterium representing a novel deep lineage within Bacteriodetes/Chlorobi group.</title>
        <authorList>
            <person name="Kadnikov V.V."/>
            <person name="Mardanov A.V."/>
            <person name="Podosokorskaya O.A."/>
            <person name="Gavrilov S.N."/>
            <person name="Kublanov I.V."/>
            <person name="Beletsky A.V."/>
            <person name="Bonch-Osmolovskaya E.A."/>
            <person name="Ravin N.V."/>
        </authorList>
    </citation>
    <scope>NUCLEOTIDE SEQUENCE [LARGE SCALE GENOMIC DNA]</scope>
    <source>
        <strain evidence="3">JCM 17771 / P3M-2</strain>
    </source>
</reference>
<feature type="signal peptide" evidence="1">
    <location>
        <begin position="1"/>
        <end position="24"/>
    </location>
</feature>
<protein>
    <recommendedName>
        <fullName evidence="4">Lipoprotein</fullName>
    </recommendedName>
</protein>
<sequence length="159" mass="18347">MTKIKILVNSLLLLILFFSCTSNQNLLPEEMFGLKLQKKLTGKEALDYVNRLHFNKVTDEENLIGFYSGRKGEAVIYITVYSDNKKATNAFRRMTEKISPLNSAFYGGSLENINGKEIYTTYGMGAKHFVFVDNNNLFWITAERKWADDFLAYYLLILE</sequence>
<dbReference type="AlphaFoldDB" id="I7A178"/>
<dbReference type="HOGENOM" id="CLU_121868_0_0_10"/>
<dbReference type="STRING" id="1191523.MROS_0493"/>
<evidence type="ECO:0008006" key="4">
    <source>
        <dbReference type="Google" id="ProtNLM"/>
    </source>
</evidence>
<dbReference type="Proteomes" id="UP000009011">
    <property type="component" value="Chromosome"/>
</dbReference>
<accession>I7A178</accession>
<keyword evidence="3" id="KW-1185">Reference proteome</keyword>
<evidence type="ECO:0000313" key="3">
    <source>
        <dbReference type="Proteomes" id="UP000009011"/>
    </source>
</evidence>
<dbReference type="PROSITE" id="PS51257">
    <property type="entry name" value="PROKAR_LIPOPROTEIN"/>
    <property type="match status" value="1"/>
</dbReference>
<proteinExistence type="predicted"/>
<dbReference type="eggNOG" id="ENOG5033DD4">
    <property type="taxonomic scope" value="Bacteria"/>
</dbReference>
<name>I7A178_MELRP</name>
<organism evidence="2 3">
    <name type="scientific">Melioribacter roseus (strain DSM 23840 / JCM 17771 / VKM B-2668 / P3M-2)</name>
    <dbReference type="NCBI Taxonomy" id="1191523"/>
    <lineage>
        <taxon>Bacteria</taxon>
        <taxon>Pseudomonadati</taxon>
        <taxon>Ignavibacteriota</taxon>
        <taxon>Ignavibacteria</taxon>
        <taxon>Ignavibacteriales</taxon>
        <taxon>Melioribacteraceae</taxon>
        <taxon>Melioribacter</taxon>
    </lineage>
</organism>
<keyword evidence="1" id="KW-0732">Signal</keyword>
<gene>
    <name evidence="2" type="ordered locus">MROS_0493</name>
</gene>
<evidence type="ECO:0000313" key="2">
    <source>
        <dbReference type="EMBL" id="AFN73736.1"/>
    </source>
</evidence>
<evidence type="ECO:0000256" key="1">
    <source>
        <dbReference type="SAM" id="SignalP"/>
    </source>
</evidence>
<dbReference type="OrthoDB" id="1200936at2"/>